<proteinExistence type="predicted"/>
<evidence type="ECO:0000313" key="2">
    <source>
        <dbReference type="EMBL" id="SVC41532.1"/>
    </source>
</evidence>
<protein>
    <submittedName>
        <fullName evidence="2">Uncharacterized protein</fullName>
    </submittedName>
</protein>
<sequence>MAWNSPETKSHQMAAGRATVGPGAPIAHTPGLAGQPYRDQWDIERAHKEGMQKVTWVARCVDAIAGNQARLPIVLRKDNSPDGEIVTSKRVRNDSILNILNTKANIGENSFIFRYRLSAQLLMGTRGAFIEKIRGRD</sequence>
<reference evidence="2" key="1">
    <citation type="submission" date="2018-05" db="EMBL/GenBank/DDBJ databases">
        <authorList>
            <person name="Lanie J.A."/>
            <person name="Ng W.-L."/>
            <person name="Kazmierczak K.M."/>
            <person name="Andrzejewski T.M."/>
            <person name="Davidsen T.M."/>
            <person name="Wayne K.J."/>
            <person name="Tettelin H."/>
            <person name="Glass J.I."/>
            <person name="Rusch D."/>
            <person name="Podicherti R."/>
            <person name="Tsui H.-C.T."/>
            <person name="Winkler M.E."/>
        </authorList>
    </citation>
    <scope>NUCLEOTIDE SEQUENCE</scope>
</reference>
<evidence type="ECO:0000256" key="1">
    <source>
        <dbReference type="SAM" id="MobiDB-lite"/>
    </source>
</evidence>
<dbReference type="EMBL" id="UINC01089985">
    <property type="protein sequence ID" value="SVC41532.1"/>
    <property type="molecule type" value="Genomic_DNA"/>
</dbReference>
<dbReference type="AlphaFoldDB" id="A0A382M2F5"/>
<feature type="region of interest" description="Disordered" evidence="1">
    <location>
        <begin position="1"/>
        <end position="37"/>
    </location>
</feature>
<accession>A0A382M2F5</accession>
<gene>
    <name evidence="2" type="ORF">METZ01_LOCUS294386</name>
</gene>
<name>A0A382M2F5_9ZZZZ</name>
<feature type="non-terminal residue" evidence="2">
    <location>
        <position position="137"/>
    </location>
</feature>
<organism evidence="2">
    <name type="scientific">marine metagenome</name>
    <dbReference type="NCBI Taxonomy" id="408172"/>
    <lineage>
        <taxon>unclassified sequences</taxon>
        <taxon>metagenomes</taxon>
        <taxon>ecological metagenomes</taxon>
    </lineage>
</organism>